<dbReference type="InParanoid" id="L9KQU5"/>
<reference evidence="4" key="2">
    <citation type="journal article" date="2013" name="Nat. Commun.">
        <title>Genome of the Chinese tree shrew.</title>
        <authorList>
            <person name="Fan Y."/>
            <person name="Huang Z.Y."/>
            <person name="Cao C.C."/>
            <person name="Chen C.S."/>
            <person name="Chen Y.X."/>
            <person name="Fan D.D."/>
            <person name="He J."/>
            <person name="Hou H.L."/>
            <person name="Hu L."/>
            <person name="Hu X.T."/>
            <person name="Jiang X.T."/>
            <person name="Lai R."/>
            <person name="Lang Y.S."/>
            <person name="Liang B."/>
            <person name="Liao S.G."/>
            <person name="Mu D."/>
            <person name="Ma Y.Y."/>
            <person name="Niu Y.Y."/>
            <person name="Sun X.Q."/>
            <person name="Xia J.Q."/>
            <person name="Xiao J."/>
            <person name="Xiong Z.Q."/>
            <person name="Xu L."/>
            <person name="Yang L."/>
            <person name="Zhang Y."/>
            <person name="Zhao W."/>
            <person name="Zhao X.D."/>
            <person name="Zheng Y.T."/>
            <person name="Zhou J.M."/>
            <person name="Zhu Y.B."/>
            <person name="Zhang G.J."/>
            <person name="Wang J."/>
            <person name="Yao Y.G."/>
        </authorList>
    </citation>
    <scope>NUCLEOTIDE SEQUENCE [LARGE SCALE GENOMIC DNA]</scope>
</reference>
<name>L9KQU5_TUPCH</name>
<feature type="region of interest" description="Disordered" evidence="2">
    <location>
        <begin position="158"/>
        <end position="244"/>
    </location>
</feature>
<gene>
    <name evidence="3" type="ORF">TREES_T100013986</name>
</gene>
<feature type="region of interest" description="Disordered" evidence="2">
    <location>
        <begin position="1"/>
        <end position="23"/>
    </location>
</feature>
<keyword evidence="4" id="KW-1185">Reference proteome</keyword>
<dbReference type="PANTHER" id="PTHR21510">
    <property type="entry name" value="AKNA DOMAIN-CONTAINING PROTEIN"/>
    <property type="match status" value="1"/>
</dbReference>
<feature type="compositionally biased region" description="Acidic residues" evidence="2">
    <location>
        <begin position="1"/>
        <end position="20"/>
    </location>
</feature>
<reference evidence="4" key="1">
    <citation type="submission" date="2012-07" db="EMBL/GenBank/DDBJ databases">
        <title>Genome of the Chinese tree shrew, a rising model animal genetically related to primates.</title>
        <authorList>
            <person name="Zhang G."/>
            <person name="Fan Y."/>
            <person name="Yao Y."/>
            <person name="Huang Z."/>
        </authorList>
    </citation>
    <scope>NUCLEOTIDE SEQUENCE [LARGE SCALE GENOMIC DNA]</scope>
</reference>
<organism evidence="3 4">
    <name type="scientific">Tupaia chinensis</name>
    <name type="common">Chinese tree shrew</name>
    <name type="synonym">Tupaia belangeri chinensis</name>
    <dbReference type="NCBI Taxonomy" id="246437"/>
    <lineage>
        <taxon>Eukaryota</taxon>
        <taxon>Metazoa</taxon>
        <taxon>Chordata</taxon>
        <taxon>Craniata</taxon>
        <taxon>Vertebrata</taxon>
        <taxon>Euteleostomi</taxon>
        <taxon>Mammalia</taxon>
        <taxon>Eutheria</taxon>
        <taxon>Euarchontoglires</taxon>
        <taxon>Scandentia</taxon>
        <taxon>Tupaiidae</taxon>
        <taxon>Tupaia</taxon>
    </lineage>
</organism>
<keyword evidence="1" id="KW-0175">Coiled coil</keyword>
<dbReference type="FunCoup" id="L9KQU5">
    <property type="interactions" value="6"/>
</dbReference>
<proteinExistence type="predicted"/>
<evidence type="ECO:0000256" key="1">
    <source>
        <dbReference type="SAM" id="Coils"/>
    </source>
</evidence>
<accession>L9KQU5</accession>
<evidence type="ECO:0000256" key="2">
    <source>
        <dbReference type="SAM" id="MobiDB-lite"/>
    </source>
</evidence>
<dbReference type="InterPro" id="IPR052655">
    <property type="entry name" value="AKNA_Centrosome-Trans_reg"/>
</dbReference>
<evidence type="ECO:0000313" key="3">
    <source>
        <dbReference type="EMBL" id="ELW65330.1"/>
    </source>
</evidence>
<evidence type="ECO:0000313" key="4">
    <source>
        <dbReference type="Proteomes" id="UP000011518"/>
    </source>
</evidence>
<protein>
    <submittedName>
        <fullName evidence="3">Protein AKNAD1</fullName>
    </submittedName>
</protein>
<dbReference type="Proteomes" id="UP000011518">
    <property type="component" value="Unassembled WGS sequence"/>
</dbReference>
<feature type="compositionally biased region" description="Low complexity" evidence="2">
    <location>
        <begin position="459"/>
        <end position="478"/>
    </location>
</feature>
<sequence>MEEADFSEDTTYEQQEDLPYDGDLSRIKTCNDFSFTSNNDTLDVPNPMISAVDDPPGATCRHTVTAMTLGEMSENAVNNTYDKEKQCGVTLHIFDNKGDTWKSNISDILRHHLSKEQFLRGQGIDCETLPEISKADSLDEASIIKDIILRYKNSWPKKQTPEVSDLLNPRRDDENSNKPSCSPILIKENTSHLEGPVTAGGSNHQEDPNFLAKIRASSNKQNSYQGQAPQKQQAEKASSSNGFKYGQGQVHYQLPDFSRVAPKVKIPKNNIINKPLSVVTQASSPVQLRNKLAVVRDSLETTSRSNCLEKQHQEHKKIMTDLSQIQVQEFSKRIKQDSTCHLQDRKLVLEELQGHLELLEQEFVANKEQHLTLQQQVHKLEFPTIGDFDPERKMEGEIFKLKMLLENVREKIDESKYTSALCLPASSPSILDDLAPIASSPSNEIPKEHPSRPPAAWCSRASEATGTSAAGSQEAASSEELRELLAPQTKQKMEKKGYRKINCGQFSIVIQEKVPRPDWTPSSDTGNSFCSDSGAGLQHNRCEDCGVKMLCSRRICSNDPAKEFHYRYNTPGQNYLNHNERVAFVQSHSVDENKNSSPSLAAKSSRWVYSLEPTVTVTLQKPGQSSLLSPWSWHVRPGSPEQERVLKVALCTRIAVLLPSRKNLKAFRTYSSQLATSSPHSCRISGNKSLGDFNSIEETESKILNSALDQALKTATTLKETTDKMIKAIAEDLAKAQRWRNRLKRY</sequence>
<dbReference type="PANTHER" id="PTHR21510:SF16">
    <property type="entry name" value="PROTEIN AKNAD1"/>
    <property type="match status" value="1"/>
</dbReference>
<dbReference type="STRING" id="246437.L9KQU5"/>
<dbReference type="EMBL" id="KB320697">
    <property type="protein sequence ID" value="ELW65330.1"/>
    <property type="molecule type" value="Genomic_DNA"/>
</dbReference>
<feature type="compositionally biased region" description="Polar residues" evidence="2">
    <location>
        <begin position="216"/>
        <end position="242"/>
    </location>
</feature>
<dbReference type="AlphaFoldDB" id="L9KQU5"/>
<feature type="region of interest" description="Disordered" evidence="2">
    <location>
        <begin position="434"/>
        <end position="480"/>
    </location>
</feature>
<feature type="coiled-coil region" evidence="1">
    <location>
        <begin position="342"/>
        <end position="369"/>
    </location>
</feature>